<dbReference type="Gene3D" id="2.60.40.10">
    <property type="entry name" value="Immunoglobulins"/>
    <property type="match status" value="1"/>
</dbReference>
<dbReference type="AlphaFoldDB" id="A0A1F8AXQ2"/>
<comment type="caution">
    <text evidence="1">The sequence shown here is derived from an EMBL/GenBank/DDBJ whole genome shotgun (WGS) entry which is preliminary data.</text>
</comment>
<dbReference type="InterPro" id="IPR013783">
    <property type="entry name" value="Ig-like_fold"/>
</dbReference>
<dbReference type="Proteomes" id="UP000178313">
    <property type="component" value="Unassembled WGS sequence"/>
</dbReference>
<sequence>MRKEVIFAIAAGGVLGLIIAFGVWRANVAFSPSNRSASKTQASPTPKPEFAITLAKASDGDILTESSVTLSGITKSNTFVMVSGEDEDVYVRADAKGSFEATIDLSGGTNQIVLTAFDEKGSETSMRLLLVYSSEFEKYIQDNQSSQESTDTATDSVRGRVEQKVKEALSSPKAFLGTVTDISEGTLQIKTAEGEIKQLSIASDISVIKTGKTNKEVKLTDVAIGDFIIAMGFKNGNGVLDTKRILISSPLPEVTRRAVFAKVFKNNKKDILTQMVKTDEDQKIVPAKDALIFLSSQEKNTKIKFADLKENDLILGSGEFSDSTFEARTIFVVARP</sequence>
<accession>A0A1F8AXQ2</accession>
<dbReference type="STRING" id="1802513.A3E46_00035"/>
<protein>
    <recommendedName>
        <fullName evidence="3">DUF5666 domain-containing protein</fullName>
    </recommendedName>
</protein>
<name>A0A1F8AXQ2_9BACT</name>
<evidence type="ECO:0008006" key="3">
    <source>
        <dbReference type="Google" id="ProtNLM"/>
    </source>
</evidence>
<evidence type="ECO:0000313" key="2">
    <source>
        <dbReference type="Proteomes" id="UP000178313"/>
    </source>
</evidence>
<dbReference type="EMBL" id="MGGZ01000029">
    <property type="protein sequence ID" value="OGM56527.1"/>
    <property type="molecule type" value="Genomic_DNA"/>
</dbReference>
<gene>
    <name evidence="1" type="ORF">A3E46_00035</name>
</gene>
<evidence type="ECO:0000313" key="1">
    <source>
        <dbReference type="EMBL" id="OGM56527.1"/>
    </source>
</evidence>
<reference evidence="1 2" key="1">
    <citation type="journal article" date="2016" name="Nat. Commun.">
        <title>Thousands of microbial genomes shed light on interconnected biogeochemical processes in an aquifer system.</title>
        <authorList>
            <person name="Anantharaman K."/>
            <person name="Brown C.T."/>
            <person name="Hug L.A."/>
            <person name="Sharon I."/>
            <person name="Castelle C.J."/>
            <person name="Probst A.J."/>
            <person name="Thomas B.C."/>
            <person name="Singh A."/>
            <person name="Wilkins M.J."/>
            <person name="Karaoz U."/>
            <person name="Brodie E.L."/>
            <person name="Williams K.H."/>
            <person name="Hubbard S.S."/>
            <person name="Banfield J.F."/>
        </authorList>
    </citation>
    <scope>NUCLEOTIDE SEQUENCE [LARGE SCALE GENOMIC DNA]</scope>
</reference>
<proteinExistence type="predicted"/>
<organism evidence="1 2">
    <name type="scientific">Candidatus Woesebacteria bacterium RIFCSPHIGHO2_12_FULL_46_16</name>
    <dbReference type="NCBI Taxonomy" id="1802513"/>
    <lineage>
        <taxon>Bacteria</taxon>
        <taxon>Candidatus Woeseibacteriota</taxon>
    </lineage>
</organism>